<gene>
    <name evidence="2" type="ORF">SAMN05444409_1859</name>
</gene>
<dbReference type="RefSeq" id="WP_245799048.1">
    <property type="nucleotide sequence ID" value="NZ_FSRK01000001.1"/>
</dbReference>
<keyword evidence="3" id="KW-1185">Reference proteome</keyword>
<dbReference type="Proteomes" id="UP000185207">
    <property type="component" value="Unassembled WGS sequence"/>
</dbReference>
<dbReference type="EMBL" id="FSRK01000001">
    <property type="protein sequence ID" value="SIO07114.1"/>
    <property type="molecule type" value="Genomic_DNA"/>
</dbReference>
<dbReference type="SMART" id="SM00342">
    <property type="entry name" value="HTH_ARAC"/>
    <property type="match status" value="1"/>
</dbReference>
<organism evidence="2 3">
    <name type="scientific">Epilithonimonas zeae</name>
    <dbReference type="NCBI Taxonomy" id="1416779"/>
    <lineage>
        <taxon>Bacteria</taxon>
        <taxon>Pseudomonadati</taxon>
        <taxon>Bacteroidota</taxon>
        <taxon>Flavobacteriia</taxon>
        <taxon>Flavobacteriales</taxon>
        <taxon>Weeksellaceae</taxon>
        <taxon>Chryseobacterium group</taxon>
        <taxon>Epilithonimonas</taxon>
    </lineage>
</organism>
<name>A0A1N6GHY2_9FLAO</name>
<dbReference type="Gene3D" id="1.10.10.60">
    <property type="entry name" value="Homeodomain-like"/>
    <property type="match status" value="1"/>
</dbReference>
<evidence type="ECO:0000313" key="3">
    <source>
        <dbReference type="Proteomes" id="UP000185207"/>
    </source>
</evidence>
<dbReference type="STRING" id="1416779.SAMN05444409_1859"/>
<dbReference type="InterPro" id="IPR018060">
    <property type="entry name" value="HTH_AraC"/>
</dbReference>
<dbReference type="PROSITE" id="PS01124">
    <property type="entry name" value="HTH_ARAC_FAMILY_2"/>
    <property type="match status" value="1"/>
</dbReference>
<accession>A0A1N6GHY2</accession>
<dbReference type="GO" id="GO:0003700">
    <property type="term" value="F:DNA-binding transcription factor activity"/>
    <property type="evidence" value="ECO:0007669"/>
    <property type="project" value="InterPro"/>
</dbReference>
<reference evidence="3" key="1">
    <citation type="submission" date="2016-11" db="EMBL/GenBank/DDBJ databases">
        <authorList>
            <person name="Varghese N."/>
            <person name="Submissions S."/>
        </authorList>
    </citation>
    <scope>NUCLEOTIDE SEQUENCE [LARGE SCALE GENOMIC DNA]</scope>
    <source>
        <strain evidence="3">DSM 27623</strain>
    </source>
</reference>
<proteinExistence type="predicted"/>
<dbReference type="Pfam" id="PF12833">
    <property type="entry name" value="HTH_18"/>
    <property type="match status" value="1"/>
</dbReference>
<dbReference type="AlphaFoldDB" id="A0A1N6GHY2"/>
<dbReference type="GO" id="GO:0043565">
    <property type="term" value="F:sequence-specific DNA binding"/>
    <property type="evidence" value="ECO:0007669"/>
    <property type="project" value="InterPro"/>
</dbReference>
<protein>
    <submittedName>
        <fullName evidence="2">AraC-type DNA-binding protein</fullName>
    </submittedName>
</protein>
<sequence>MIPPDDNLQFRLVEADQAISDFVYCFSAFHNLVAIEEGIIIPNGKIDLVLSLNDEGQFHISLLGLETEPKMTPKQTFTKFFSISFEPLAVEYILRTEVAGLLNSGKKMPDNFWGFTAEDLFDFEAFCLKASRVITSLIPNEVDQRKQLLFAELRMANGEVKVGEIAEKLGWSSRQINQYFNRFLGVSLKTYCRILRFQSSLRHIWEGELYPQLSYTDQSHFIKEVKKLSGVSPKELSRNENSRFLQFLVYDKE</sequence>
<feature type="domain" description="HTH araC/xylS-type" evidence="1">
    <location>
        <begin position="145"/>
        <end position="239"/>
    </location>
</feature>
<keyword evidence="2" id="KW-0238">DNA-binding</keyword>
<evidence type="ECO:0000313" key="2">
    <source>
        <dbReference type="EMBL" id="SIO07114.1"/>
    </source>
</evidence>
<evidence type="ECO:0000259" key="1">
    <source>
        <dbReference type="PROSITE" id="PS01124"/>
    </source>
</evidence>